<dbReference type="Pfam" id="PF05239">
    <property type="entry name" value="PRC"/>
    <property type="match status" value="1"/>
</dbReference>
<evidence type="ECO:0000313" key="3">
    <source>
        <dbReference type="Proteomes" id="UP000183635"/>
    </source>
</evidence>
<organism evidence="2 3">
    <name type="scientific">Paracoccus aminovorans</name>
    <dbReference type="NCBI Taxonomy" id="34004"/>
    <lineage>
        <taxon>Bacteria</taxon>
        <taxon>Pseudomonadati</taxon>
        <taxon>Pseudomonadota</taxon>
        <taxon>Alphaproteobacteria</taxon>
        <taxon>Rhodobacterales</taxon>
        <taxon>Paracoccaceae</taxon>
        <taxon>Paracoccus</taxon>
    </lineage>
</organism>
<dbReference type="OrthoDB" id="7876889at2"/>
<evidence type="ECO:0000313" key="2">
    <source>
        <dbReference type="EMBL" id="SFH43008.1"/>
    </source>
</evidence>
<dbReference type="InterPro" id="IPR027275">
    <property type="entry name" value="PRC-brl_dom"/>
</dbReference>
<accession>A0A1I2ZZ08</accession>
<dbReference type="InterPro" id="IPR011033">
    <property type="entry name" value="PRC_barrel-like_sf"/>
</dbReference>
<dbReference type="RefSeq" id="WP_074967230.1">
    <property type="nucleotide sequence ID" value="NZ_CBCRYP010000022.1"/>
</dbReference>
<reference evidence="2 3" key="1">
    <citation type="submission" date="2016-10" db="EMBL/GenBank/DDBJ databases">
        <authorList>
            <person name="de Groot N.N."/>
        </authorList>
    </citation>
    <scope>NUCLEOTIDE SEQUENCE [LARGE SCALE GENOMIC DNA]</scope>
    <source>
        <strain evidence="2 3">DSM 8537</strain>
    </source>
</reference>
<gene>
    <name evidence="2" type="ORF">SAMN04488021_11185</name>
</gene>
<dbReference type="STRING" id="34004.SAMN04488021_11185"/>
<evidence type="ECO:0000259" key="1">
    <source>
        <dbReference type="Pfam" id="PF05239"/>
    </source>
</evidence>
<feature type="domain" description="PRC-barrel" evidence="1">
    <location>
        <begin position="19"/>
        <end position="67"/>
    </location>
</feature>
<sequence>MDHTTHTRLREDELTEAVLTGATVFGPDDERIGHVAHVHGSGTEAQVVIDVGGFLGIGAKPVAVPARDLDFMRDASNSVHAVSNWTKDALKEMPEHRD</sequence>
<keyword evidence="3" id="KW-1185">Reference proteome</keyword>
<proteinExistence type="predicted"/>
<dbReference type="Proteomes" id="UP000183635">
    <property type="component" value="Unassembled WGS sequence"/>
</dbReference>
<dbReference type="Gene3D" id="2.30.30.240">
    <property type="entry name" value="PRC-barrel domain"/>
    <property type="match status" value="1"/>
</dbReference>
<protein>
    <submittedName>
        <fullName evidence="2">PRC-barrel domain-containing protein</fullName>
    </submittedName>
</protein>
<dbReference type="SUPFAM" id="SSF50346">
    <property type="entry name" value="PRC-barrel domain"/>
    <property type="match status" value="1"/>
</dbReference>
<dbReference type="EMBL" id="FOPU01000011">
    <property type="protein sequence ID" value="SFH43008.1"/>
    <property type="molecule type" value="Genomic_DNA"/>
</dbReference>
<dbReference type="AlphaFoldDB" id="A0A1I2ZZ08"/>
<name>A0A1I2ZZ08_9RHOB</name>